<dbReference type="InterPro" id="IPR036179">
    <property type="entry name" value="Ig-like_dom_sf"/>
</dbReference>
<evidence type="ECO:0000313" key="5">
    <source>
        <dbReference type="Proteomes" id="UP000003688"/>
    </source>
</evidence>
<dbReference type="PANTHER" id="PTHR43405:SF1">
    <property type="entry name" value="GLYCOSYL HYDROLASE DIGH"/>
    <property type="match status" value="1"/>
</dbReference>
<dbReference type="Pfam" id="PF13927">
    <property type="entry name" value="Ig_3"/>
    <property type="match status" value="1"/>
</dbReference>
<dbReference type="RefSeq" id="WP_007415508.1">
    <property type="nucleotide sequence ID" value="NZ_ABOX02000016.1"/>
</dbReference>
<reference evidence="4 5" key="1">
    <citation type="journal article" date="2011" name="J. Bacteriol.">
        <title>Genome sequence of 'Pedosphaera parvula' Ellin514, an aerobic Verrucomicrobial isolate from pasture soil.</title>
        <authorList>
            <person name="Kant R."/>
            <person name="van Passel M.W."/>
            <person name="Sangwan P."/>
            <person name="Palva A."/>
            <person name="Lucas S."/>
            <person name="Copeland A."/>
            <person name="Lapidus A."/>
            <person name="Glavina Del Rio T."/>
            <person name="Dalin E."/>
            <person name="Tice H."/>
            <person name="Bruce D."/>
            <person name="Goodwin L."/>
            <person name="Pitluck S."/>
            <person name="Chertkov O."/>
            <person name="Larimer F.W."/>
            <person name="Land M.L."/>
            <person name="Hauser L."/>
            <person name="Brettin T.S."/>
            <person name="Detter J.C."/>
            <person name="Han S."/>
            <person name="de Vos W.M."/>
            <person name="Janssen P.H."/>
            <person name="Smidt H."/>
        </authorList>
    </citation>
    <scope>NUCLEOTIDE SEQUENCE [LARGE SCALE GENOMIC DNA]</scope>
    <source>
        <strain evidence="4 5">Ellin514</strain>
    </source>
</reference>
<evidence type="ECO:0000259" key="2">
    <source>
        <dbReference type="PROSITE" id="PS50835"/>
    </source>
</evidence>
<dbReference type="SMART" id="SM00409">
    <property type="entry name" value="IG"/>
    <property type="match status" value="1"/>
</dbReference>
<dbReference type="InterPro" id="IPR007110">
    <property type="entry name" value="Ig-like_dom"/>
</dbReference>
<dbReference type="PANTHER" id="PTHR43405">
    <property type="entry name" value="GLYCOSYL HYDROLASE DIGH"/>
    <property type="match status" value="1"/>
</dbReference>
<evidence type="ECO:0000313" key="4">
    <source>
        <dbReference type="EMBL" id="EEF60557.1"/>
    </source>
</evidence>
<dbReference type="Proteomes" id="UP000003688">
    <property type="component" value="Unassembled WGS sequence"/>
</dbReference>
<dbReference type="PROSITE" id="PS50835">
    <property type="entry name" value="IG_LIKE"/>
    <property type="match status" value="1"/>
</dbReference>
<dbReference type="SMART" id="SM00060">
    <property type="entry name" value="FN3"/>
    <property type="match status" value="1"/>
</dbReference>
<dbReference type="Gene3D" id="2.60.40.10">
    <property type="entry name" value="Immunoglobulins"/>
    <property type="match status" value="2"/>
</dbReference>
<dbReference type="SUPFAM" id="SSF48726">
    <property type="entry name" value="Immunoglobulin"/>
    <property type="match status" value="1"/>
</dbReference>
<dbReference type="CDD" id="cd00063">
    <property type="entry name" value="FN3"/>
    <property type="match status" value="1"/>
</dbReference>
<comment type="caution">
    <text evidence="4">The sequence shown here is derived from an EMBL/GenBank/DDBJ whole genome shotgun (WGS) entry which is preliminary data.</text>
</comment>
<dbReference type="PROSITE" id="PS50853">
    <property type="entry name" value="FN3"/>
    <property type="match status" value="1"/>
</dbReference>
<dbReference type="InterPro" id="IPR003599">
    <property type="entry name" value="Ig_sub"/>
</dbReference>
<keyword evidence="5" id="KW-1185">Reference proteome</keyword>
<accession>B9XI64</accession>
<dbReference type="AlphaFoldDB" id="B9XI64"/>
<organism evidence="4 5">
    <name type="scientific">Pedosphaera parvula (strain Ellin514)</name>
    <dbReference type="NCBI Taxonomy" id="320771"/>
    <lineage>
        <taxon>Bacteria</taxon>
        <taxon>Pseudomonadati</taxon>
        <taxon>Verrucomicrobiota</taxon>
        <taxon>Pedosphaerae</taxon>
        <taxon>Pedosphaerales</taxon>
        <taxon>Pedosphaeraceae</taxon>
        <taxon>Pedosphaera</taxon>
    </lineage>
</organism>
<dbReference type="SUPFAM" id="SSF49265">
    <property type="entry name" value="Fibronectin type III"/>
    <property type="match status" value="1"/>
</dbReference>
<dbReference type="Gene3D" id="2.60.40.1120">
    <property type="entry name" value="Carboxypeptidase-like, regulatory domain"/>
    <property type="match status" value="1"/>
</dbReference>
<dbReference type="Pfam" id="PF02638">
    <property type="entry name" value="GHL10"/>
    <property type="match status" value="1"/>
</dbReference>
<dbReference type="InterPro" id="IPR017853">
    <property type="entry name" value="GH"/>
</dbReference>
<dbReference type="OrthoDB" id="902276at2"/>
<dbReference type="SUPFAM" id="SSF51445">
    <property type="entry name" value="(Trans)glycosidases"/>
    <property type="match status" value="1"/>
</dbReference>
<dbReference type="STRING" id="320771.Cflav_PD3527"/>
<dbReference type="SUPFAM" id="SSF49464">
    <property type="entry name" value="Carboxypeptidase regulatory domain-like"/>
    <property type="match status" value="1"/>
</dbReference>
<dbReference type="InterPro" id="IPR008969">
    <property type="entry name" value="CarboxyPept-like_regulatory"/>
</dbReference>
<evidence type="ECO:0008006" key="6">
    <source>
        <dbReference type="Google" id="ProtNLM"/>
    </source>
</evidence>
<dbReference type="InterPro" id="IPR036116">
    <property type="entry name" value="FN3_sf"/>
</dbReference>
<protein>
    <recommendedName>
        <fullName evidence="6">Fibronectin type III domain protein</fullName>
    </recommendedName>
</protein>
<dbReference type="InterPro" id="IPR003961">
    <property type="entry name" value="FN3_dom"/>
</dbReference>
<sequence length="1083" mass="114297" precursor="true">MPNSFLVRNVRMRIRCLVIMAGLWFVLAISSPAQEFRAAWADVFHVGMGSQTEVNNMVATLVSGHYNAVIVQVVGYMDGIGVNSHGAHWKSNILPWSPRVTAGFDPLAALCAQAHANGIEVHAWLGGSAGAMYRVSTAWPPAGNATLTAHPEWFIAPLANSEGGAPVLVDGNYDLDMGSPDAQEYIVSIVRELVTNYPIDGINWDDELNNAGYAAGFGYPALSQTNYPNSGLGRYRRNTGYVGTPPNTDTAWSNYRRRFKNELMARVQAEIQSIKTNPRQPLRHTSAALAYSPYPTSCTFAGLVPYTYFCDWAGMLQNGWLDAVIPQTYSLGTFTNWANFSASCWQYNRQIFPGIGAYLNTNASIANMIGYTRSIGLKGNAIYSYGVPHTNFVPAESDWWAYAAANVYTNIVSTPPMPWRNPATATEGIVWGRVKDNNTGLYVDDATVTVAGGPTVKTDGNGYYIATLVPATAGGTAHSVTASKTGNVLQTTNAIALAGDIVRYDLLLNIVPRPAAPSGLTATALSISQIKLTWTDNATNETGFVVARGTASGGPYTDIATLAPNSVVYTNNGLTSATTYYYVVRATNAVGASTNSAQASASTFVNPFPAITGQPQNQTVVISNSATFSVTASGAAPLSYQWRFNGIAISGANSSSLTLNSAQYSNGGNYSVTVSNTLGSVLSSNATLTVLTARPTIQLTNIWNIQAGSRTYVTSGNTERGICINPLTGHVLLVSRSAQISGALGVFVLDGNTGAQVGTMNLTGVSSSATFVLNKIDAAADGVIYGGNLTTASGTSPFIIYRWSSEGTAPTVAYSGAPDSGTTARWGDSFSVTGAGVNTRIVVSGSSATNAVLFTTSDGTNFIATVINPAAPVAAGEFSRGLHLLGTNTFYTKNPGFNACKPYNYNVAANSASTSSDIAPLDTSMLAISVVTNYSLIAGVVDDNSINTSGHSVKVYDISAPASPVVVSNFNFLAFGSGTNSSNSNFGAGIDSDGTRIVALDTQNGVVALQILVNNPPPRINAFAVLPANRRQFQLNVDPGTFVVQGSSDFSNWLDLVVTRTNGIFEVIDPVTNSPTRFYRTKN</sequence>
<keyword evidence="1" id="KW-0732">Signal</keyword>
<gene>
    <name evidence="4" type="ORF">Cflav_PD3527</name>
</gene>
<feature type="domain" description="Fibronectin type-III" evidence="3">
    <location>
        <begin position="516"/>
        <end position="606"/>
    </location>
</feature>
<dbReference type="Gene3D" id="3.20.20.80">
    <property type="entry name" value="Glycosidases"/>
    <property type="match status" value="1"/>
</dbReference>
<dbReference type="EMBL" id="ABOX02000016">
    <property type="protein sequence ID" value="EEF60557.1"/>
    <property type="molecule type" value="Genomic_DNA"/>
</dbReference>
<evidence type="ECO:0000256" key="1">
    <source>
        <dbReference type="ARBA" id="ARBA00022729"/>
    </source>
</evidence>
<feature type="domain" description="Ig-like" evidence="2">
    <location>
        <begin position="609"/>
        <end position="689"/>
    </location>
</feature>
<evidence type="ECO:0000259" key="3">
    <source>
        <dbReference type="PROSITE" id="PS50853"/>
    </source>
</evidence>
<proteinExistence type="predicted"/>
<dbReference type="InterPro" id="IPR052177">
    <property type="entry name" value="Divisome_Glycosyl_Hydrolase"/>
</dbReference>
<dbReference type="InterPro" id="IPR013783">
    <property type="entry name" value="Ig-like_fold"/>
</dbReference>
<dbReference type="InterPro" id="IPR003790">
    <property type="entry name" value="GHL10"/>
</dbReference>
<name>B9XI64_PEDPL</name>